<reference evidence="6" key="1">
    <citation type="submission" date="2020-08" db="EMBL/GenBank/DDBJ databases">
        <title>Plant Genome Project.</title>
        <authorList>
            <person name="Zhang R.-G."/>
        </authorList>
    </citation>
    <scope>NUCLEOTIDE SEQUENCE</scope>
    <source>
        <strain evidence="6">WSP0</strain>
        <tissue evidence="6">Leaf</tissue>
    </source>
</reference>
<dbReference type="InterPro" id="IPR010682">
    <property type="entry name" value="SCRL"/>
</dbReference>
<protein>
    <submittedName>
        <fullName evidence="6">Uncharacterized protein</fullName>
    </submittedName>
</protein>
<dbReference type="EMBL" id="JACTNZ010000009">
    <property type="protein sequence ID" value="KAG5531376.1"/>
    <property type="molecule type" value="Genomic_DNA"/>
</dbReference>
<dbReference type="AlphaFoldDB" id="A0AAV6IRF7"/>
<keyword evidence="4 5" id="KW-0732">Signal</keyword>
<feature type="chain" id="PRO_5043899375" evidence="5">
    <location>
        <begin position="25"/>
        <end position="89"/>
    </location>
</feature>
<dbReference type="GO" id="GO:0007165">
    <property type="term" value="P:signal transduction"/>
    <property type="evidence" value="ECO:0007669"/>
    <property type="project" value="InterPro"/>
</dbReference>
<proteinExistence type="inferred from homology"/>
<comment type="similarity">
    <text evidence="2">Belongs to the DEFL family.</text>
</comment>
<comment type="caution">
    <text evidence="6">The sequence shown here is derived from an EMBL/GenBank/DDBJ whole genome shotgun (WGS) entry which is preliminary data.</text>
</comment>
<evidence type="ECO:0000256" key="3">
    <source>
        <dbReference type="ARBA" id="ARBA00022525"/>
    </source>
</evidence>
<dbReference type="Pfam" id="PF06876">
    <property type="entry name" value="SCRL"/>
    <property type="match status" value="1"/>
</dbReference>
<keyword evidence="3" id="KW-0964">Secreted</keyword>
<evidence type="ECO:0000256" key="1">
    <source>
        <dbReference type="ARBA" id="ARBA00004613"/>
    </source>
</evidence>
<evidence type="ECO:0000313" key="6">
    <source>
        <dbReference type="EMBL" id="KAG5531376.1"/>
    </source>
</evidence>
<dbReference type="PANTHER" id="PTHR34450">
    <property type="entry name" value="DEFENSIN-LIKE PROTEIN 245-RELATED"/>
    <property type="match status" value="1"/>
</dbReference>
<dbReference type="PANTHER" id="PTHR34450:SF2">
    <property type="entry name" value="SCR-LIKE PROTEIN"/>
    <property type="match status" value="1"/>
</dbReference>
<evidence type="ECO:0000256" key="4">
    <source>
        <dbReference type="ARBA" id="ARBA00022729"/>
    </source>
</evidence>
<organism evidence="6 7">
    <name type="scientific">Rhododendron griersonianum</name>
    <dbReference type="NCBI Taxonomy" id="479676"/>
    <lineage>
        <taxon>Eukaryota</taxon>
        <taxon>Viridiplantae</taxon>
        <taxon>Streptophyta</taxon>
        <taxon>Embryophyta</taxon>
        <taxon>Tracheophyta</taxon>
        <taxon>Spermatophyta</taxon>
        <taxon>Magnoliopsida</taxon>
        <taxon>eudicotyledons</taxon>
        <taxon>Gunneridae</taxon>
        <taxon>Pentapetalae</taxon>
        <taxon>asterids</taxon>
        <taxon>Ericales</taxon>
        <taxon>Ericaceae</taxon>
        <taxon>Ericoideae</taxon>
        <taxon>Rhodoreae</taxon>
        <taxon>Rhododendron</taxon>
    </lineage>
</organism>
<name>A0AAV6IRF7_9ERIC</name>
<accession>A0AAV6IRF7</accession>
<feature type="signal peptide" evidence="5">
    <location>
        <begin position="1"/>
        <end position="24"/>
    </location>
</feature>
<evidence type="ECO:0000313" key="7">
    <source>
        <dbReference type="Proteomes" id="UP000823749"/>
    </source>
</evidence>
<dbReference type="Proteomes" id="UP000823749">
    <property type="component" value="Chromosome 9"/>
</dbReference>
<sequence>MMKSTAFSMLSFSFFFCLLALSRGISFCPAKLKLPGSCGPNGNFDCFLEWNSRCGASGMASKCRCDPAPSNQHLCSCQVVCGQCSTGKA</sequence>
<keyword evidence="7" id="KW-1185">Reference proteome</keyword>
<comment type="subcellular location">
    <subcellularLocation>
        <location evidence="1">Secreted</location>
    </subcellularLocation>
</comment>
<dbReference type="GO" id="GO:0005576">
    <property type="term" value="C:extracellular region"/>
    <property type="evidence" value="ECO:0007669"/>
    <property type="project" value="UniProtKB-SubCell"/>
</dbReference>
<evidence type="ECO:0000256" key="2">
    <source>
        <dbReference type="ARBA" id="ARBA00006722"/>
    </source>
</evidence>
<evidence type="ECO:0000256" key="5">
    <source>
        <dbReference type="SAM" id="SignalP"/>
    </source>
</evidence>
<gene>
    <name evidence="6" type="ORF">RHGRI_026108</name>
</gene>